<name>A0A4R3M0E8_9HYPH</name>
<dbReference type="RefSeq" id="WP_132030695.1">
    <property type="nucleotide sequence ID" value="NZ_SMAI01000003.1"/>
</dbReference>
<dbReference type="EMBL" id="SMAI01000003">
    <property type="protein sequence ID" value="TCT06183.1"/>
    <property type="molecule type" value="Genomic_DNA"/>
</dbReference>
<comment type="caution">
    <text evidence="2">The sequence shown here is derived from an EMBL/GenBank/DDBJ whole genome shotgun (WGS) entry which is preliminary data.</text>
</comment>
<protein>
    <recommendedName>
        <fullName evidence="4">Glycosyl transferase family 2</fullName>
    </recommendedName>
</protein>
<evidence type="ECO:0000313" key="2">
    <source>
        <dbReference type="EMBL" id="TCT06183.1"/>
    </source>
</evidence>
<dbReference type="Proteomes" id="UP000294664">
    <property type="component" value="Unassembled WGS sequence"/>
</dbReference>
<keyword evidence="1" id="KW-1133">Transmembrane helix</keyword>
<dbReference type="AlphaFoldDB" id="A0A4R3M0E8"/>
<dbReference type="OrthoDB" id="8444067at2"/>
<keyword evidence="1" id="KW-0472">Membrane</keyword>
<feature type="transmembrane region" description="Helical" evidence="1">
    <location>
        <begin position="16"/>
        <end position="39"/>
    </location>
</feature>
<feature type="transmembrane region" description="Helical" evidence="1">
    <location>
        <begin position="234"/>
        <end position="258"/>
    </location>
</feature>
<evidence type="ECO:0008006" key="4">
    <source>
        <dbReference type="Google" id="ProtNLM"/>
    </source>
</evidence>
<feature type="transmembrane region" description="Helical" evidence="1">
    <location>
        <begin position="270"/>
        <end position="295"/>
    </location>
</feature>
<evidence type="ECO:0000313" key="3">
    <source>
        <dbReference type="Proteomes" id="UP000294664"/>
    </source>
</evidence>
<keyword evidence="1" id="KW-0812">Transmembrane</keyword>
<sequence>MTAPVPAGTPALRGDYLVSVGVVVLALSAPQIEALRVLAGQLAARYQFWEMVVVAPIGEEAAPALLGDLARIPNVRVLRVEAVDNFYRMRLAAASEAIGDVVLLTSLDELPLMNLPDLADRVYESDEVIVMVRGHQGALTHAFLGAIGRVIGYRIDPRDTLTAGFPRAWLSLTLPRPDADLLLRFERRTGTGRFRRAPVPPGVRVPRAPNSLGRRFRLLADLMTSAAPRVLRSVAALSLAVAVFAVVYGAYAVIVWMVKDDIAPGWLTTSALQAIIVGFLGITVAAISIGLVKLLDRIEGMLRYTIVDEVTNVDFFSKVTDLNVEIRAADAVGDESR</sequence>
<reference evidence="2 3" key="1">
    <citation type="submission" date="2019-03" db="EMBL/GenBank/DDBJ databases">
        <title>Genomic Encyclopedia of Type Strains, Phase IV (KMG-IV): sequencing the most valuable type-strain genomes for metagenomic binning, comparative biology and taxonomic classification.</title>
        <authorList>
            <person name="Goeker M."/>
        </authorList>
    </citation>
    <scope>NUCLEOTIDE SEQUENCE [LARGE SCALE GENOMIC DNA]</scope>
    <source>
        <strain evidence="2 3">DSM 9035</strain>
    </source>
</reference>
<gene>
    <name evidence="2" type="ORF">EDC64_103287</name>
</gene>
<organism evidence="2 3">
    <name type="scientific">Aquabacter spiritensis</name>
    <dbReference type="NCBI Taxonomy" id="933073"/>
    <lineage>
        <taxon>Bacteria</taxon>
        <taxon>Pseudomonadati</taxon>
        <taxon>Pseudomonadota</taxon>
        <taxon>Alphaproteobacteria</taxon>
        <taxon>Hyphomicrobiales</taxon>
        <taxon>Xanthobacteraceae</taxon>
        <taxon>Aquabacter</taxon>
    </lineage>
</organism>
<keyword evidence="3" id="KW-1185">Reference proteome</keyword>
<accession>A0A4R3M0E8</accession>
<evidence type="ECO:0000256" key="1">
    <source>
        <dbReference type="SAM" id="Phobius"/>
    </source>
</evidence>
<proteinExistence type="predicted"/>